<evidence type="ECO:0000313" key="1">
    <source>
        <dbReference type="EMBL" id="KNE02117.1"/>
    </source>
</evidence>
<name>A0A0L0P6Y6_CANAR</name>
<accession>A0A0L0P6Y6</accession>
<dbReference type="EMBL" id="LGST01000006">
    <property type="protein sequence ID" value="KNE02117.1"/>
    <property type="molecule type" value="Genomic_DNA"/>
</dbReference>
<dbReference type="Proteomes" id="UP000037122">
    <property type="component" value="Unassembled WGS sequence"/>
</dbReference>
<dbReference type="AlphaFoldDB" id="A0A0L0P6Y6"/>
<protein>
    <submittedName>
        <fullName evidence="1">Uncharacterized protein</fullName>
    </submittedName>
</protein>
<dbReference type="VEuPathDB" id="FungiDB:QG37_00799"/>
<organism evidence="1 2">
    <name type="scientific">Candidozyma auris</name>
    <name type="common">Yeast</name>
    <name type="synonym">Candida auris</name>
    <dbReference type="NCBI Taxonomy" id="498019"/>
    <lineage>
        <taxon>Eukaryota</taxon>
        <taxon>Fungi</taxon>
        <taxon>Dikarya</taxon>
        <taxon>Ascomycota</taxon>
        <taxon>Saccharomycotina</taxon>
        <taxon>Pichiomycetes</taxon>
        <taxon>Metschnikowiaceae</taxon>
        <taxon>Candidozyma</taxon>
    </lineage>
</organism>
<evidence type="ECO:0000313" key="2">
    <source>
        <dbReference type="Proteomes" id="UP000037122"/>
    </source>
</evidence>
<gene>
    <name evidence="1" type="ORF">QG37_00799</name>
</gene>
<sequence length="67" mass="7418">MHGRFISGKKFLHYSIVSFVINGQPAHGQTYVSCKGCRVLGQNVGSRFVQGIIGIGFQEEEVEPQNH</sequence>
<proteinExistence type="predicted"/>
<reference evidence="2" key="1">
    <citation type="journal article" date="2015" name="BMC Genomics">
        <title>Draft genome of a commonly misdiagnosed multidrug resistant pathogen Candida auris.</title>
        <authorList>
            <person name="Chatterjee S."/>
            <person name="Alampalli S.V."/>
            <person name="Nageshan R.K."/>
            <person name="Chettiar S.T."/>
            <person name="Joshi S."/>
            <person name="Tatu U.S."/>
        </authorList>
    </citation>
    <scope>NUCLEOTIDE SEQUENCE [LARGE SCALE GENOMIC DNA]</scope>
    <source>
        <strain evidence="2">6684</strain>
    </source>
</reference>
<comment type="caution">
    <text evidence="1">The sequence shown here is derived from an EMBL/GenBank/DDBJ whole genome shotgun (WGS) entry which is preliminary data.</text>
</comment>